<keyword evidence="2" id="KW-1133">Transmembrane helix</keyword>
<gene>
    <name evidence="3" type="ORF">acsn021_23030</name>
</gene>
<dbReference type="RefSeq" id="WP_184089298.1">
    <property type="nucleotide sequence ID" value="NZ_AP023367.1"/>
</dbReference>
<feature type="compositionally biased region" description="Basic and acidic residues" evidence="1">
    <location>
        <begin position="85"/>
        <end position="98"/>
    </location>
</feature>
<keyword evidence="2" id="KW-0472">Membrane</keyword>
<evidence type="ECO:0000256" key="1">
    <source>
        <dbReference type="SAM" id="MobiDB-lite"/>
    </source>
</evidence>
<dbReference type="Pfam" id="PF22564">
    <property type="entry name" value="HAAS"/>
    <property type="match status" value="1"/>
</dbReference>
<dbReference type="EMBL" id="AP023367">
    <property type="protein sequence ID" value="BCJ94734.1"/>
    <property type="molecule type" value="Genomic_DNA"/>
</dbReference>
<keyword evidence="2" id="KW-0812">Transmembrane</keyword>
<feature type="transmembrane region" description="Helical" evidence="2">
    <location>
        <begin position="136"/>
        <end position="166"/>
    </location>
</feature>
<evidence type="ECO:0000313" key="4">
    <source>
        <dbReference type="Proteomes" id="UP000515561"/>
    </source>
</evidence>
<dbReference type="AlphaFoldDB" id="A0A6S6QVW2"/>
<name>A0A6S6QVW2_9FIRM</name>
<feature type="region of interest" description="Disordered" evidence="1">
    <location>
        <begin position="85"/>
        <end position="123"/>
    </location>
</feature>
<proteinExistence type="predicted"/>
<feature type="transmembrane region" description="Helical" evidence="2">
    <location>
        <begin position="172"/>
        <end position="195"/>
    </location>
</feature>
<evidence type="ECO:0000256" key="2">
    <source>
        <dbReference type="SAM" id="Phobius"/>
    </source>
</evidence>
<organism evidence="3 4">
    <name type="scientific">Anaerocolumna cellulosilytica</name>
    <dbReference type="NCBI Taxonomy" id="433286"/>
    <lineage>
        <taxon>Bacteria</taxon>
        <taxon>Bacillati</taxon>
        <taxon>Bacillota</taxon>
        <taxon>Clostridia</taxon>
        <taxon>Lachnospirales</taxon>
        <taxon>Lachnospiraceae</taxon>
        <taxon>Anaerocolumna</taxon>
    </lineage>
</organism>
<accession>A0A6S6QVW2</accession>
<keyword evidence="4" id="KW-1185">Reference proteome</keyword>
<dbReference type="KEGG" id="acel:acsn021_23030"/>
<dbReference type="Proteomes" id="UP000515561">
    <property type="component" value="Chromosome"/>
</dbReference>
<sequence length="255" mass="28188">MTKQDFLKELEDLLLDIPLEERMEALAYYETYFEDAGWEHEDEIIKELESPVKVAASIKALLNANEQDIKNRGYFTEKGYEDDGLKGPKLELSRDNTERQQTYSRSSTADDKQSDSVNEGSYDRTNYQKNNAASRVIVIILLCIFAIPVGIPVVATIFSFILAAVITVGALWLAFAILSVVLIITGIILTIVGVIKVIGLPAVGFFMTGSGIFVLGIGILFSLATIGLSTKVFPVLYQWIVDLCKLPLKGRRVSA</sequence>
<evidence type="ECO:0000313" key="3">
    <source>
        <dbReference type="EMBL" id="BCJ94734.1"/>
    </source>
</evidence>
<reference evidence="3 4" key="1">
    <citation type="journal article" date="2016" name="Int. J. Syst. Evol. Microbiol.">
        <title>Descriptions of Anaerotaenia torta gen. nov., sp. nov. and Anaerocolumna cellulosilytica gen. nov., sp. nov. isolated from a methanogenic reactor of cattle waste.</title>
        <authorList>
            <person name="Uek A."/>
            <person name="Ohtaki Y."/>
            <person name="Kaku N."/>
            <person name="Ueki K."/>
        </authorList>
    </citation>
    <scope>NUCLEOTIDE SEQUENCE [LARGE SCALE GENOMIC DNA]</scope>
    <source>
        <strain evidence="3 4">SN021</strain>
    </source>
</reference>
<feature type="transmembrane region" description="Helical" evidence="2">
    <location>
        <begin position="202"/>
        <end position="228"/>
    </location>
</feature>
<protein>
    <submittedName>
        <fullName evidence="3">Uncharacterized protein</fullName>
    </submittedName>
</protein>